<reference evidence="2" key="1">
    <citation type="journal article" date="2022" name="Mol. Ecol. Resour.">
        <title>The genomes of chicory, endive, great burdock and yacon provide insights into Asteraceae palaeo-polyploidization history and plant inulin production.</title>
        <authorList>
            <person name="Fan W."/>
            <person name="Wang S."/>
            <person name="Wang H."/>
            <person name="Wang A."/>
            <person name="Jiang F."/>
            <person name="Liu H."/>
            <person name="Zhao H."/>
            <person name="Xu D."/>
            <person name="Zhang Y."/>
        </authorList>
    </citation>
    <scope>NUCLEOTIDE SEQUENCE [LARGE SCALE GENOMIC DNA]</scope>
    <source>
        <strain evidence="2">cv. Yunnan</strain>
    </source>
</reference>
<name>A0ACB9FVL3_9ASTR</name>
<comment type="caution">
    <text evidence="1">The sequence shown here is derived from an EMBL/GenBank/DDBJ whole genome shotgun (WGS) entry which is preliminary data.</text>
</comment>
<keyword evidence="2" id="KW-1185">Reference proteome</keyword>
<accession>A0ACB9FVL3</accession>
<evidence type="ECO:0000313" key="2">
    <source>
        <dbReference type="Proteomes" id="UP001056120"/>
    </source>
</evidence>
<reference evidence="1 2" key="2">
    <citation type="journal article" date="2022" name="Mol. Ecol. Resour.">
        <title>The genomes of chicory, endive, great burdock and yacon provide insights into Asteraceae paleo-polyploidization history and plant inulin production.</title>
        <authorList>
            <person name="Fan W."/>
            <person name="Wang S."/>
            <person name="Wang H."/>
            <person name="Wang A."/>
            <person name="Jiang F."/>
            <person name="Liu H."/>
            <person name="Zhao H."/>
            <person name="Xu D."/>
            <person name="Zhang Y."/>
        </authorList>
    </citation>
    <scope>NUCLEOTIDE SEQUENCE [LARGE SCALE GENOMIC DNA]</scope>
    <source>
        <strain evidence="2">cv. Yunnan</strain>
        <tissue evidence="1">Leaves</tissue>
    </source>
</reference>
<protein>
    <submittedName>
        <fullName evidence="1">Uncharacterized protein</fullName>
    </submittedName>
</protein>
<dbReference type="EMBL" id="CM042033">
    <property type="protein sequence ID" value="KAI3774856.1"/>
    <property type="molecule type" value="Genomic_DNA"/>
</dbReference>
<dbReference type="Proteomes" id="UP001056120">
    <property type="component" value="Linkage Group LG16"/>
</dbReference>
<organism evidence="1 2">
    <name type="scientific">Smallanthus sonchifolius</name>
    <dbReference type="NCBI Taxonomy" id="185202"/>
    <lineage>
        <taxon>Eukaryota</taxon>
        <taxon>Viridiplantae</taxon>
        <taxon>Streptophyta</taxon>
        <taxon>Embryophyta</taxon>
        <taxon>Tracheophyta</taxon>
        <taxon>Spermatophyta</taxon>
        <taxon>Magnoliopsida</taxon>
        <taxon>eudicotyledons</taxon>
        <taxon>Gunneridae</taxon>
        <taxon>Pentapetalae</taxon>
        <taxon>asterids</taxon>
        <taxon>campanulids</taxon>
        <taxon>Asterales</taxon>
        <taxon>Asteraceae</taxon>
        <taxon>Asteroideae</taxon>
        <taxon>Heliantheae alliance</taxon>
        <taxon>Millerieae</taxon>
        <taxon>Smallanthus</taxon>
    </lineage>
</organism>
<evidence type="ECO:0000313" key="1">
    <source>
        <dbReference type="EMBL" id="KAI3774856.1"/>
    </source>
</evidence>
<sequence length="434" mass="49168">MGNFDQIQPDPYSSSGSGSGSCTLDSPVNESSVTDELSDFRHKLRQLETVMLSDSYEDSENGNVDIQIWKQMVEGDRKRDLKQVLIACADAVSSNDFSTAWILISELQQMVSVSGEPIQRLGACMLEGLVARLSGSGKEPASHNANMLYKVCPCFKFGYMSANGAIAEAMKDEKRVHIIDFRIGQGSQWVPLIRAFAARCGRPPHIRITAFDDSMSAHALDIVGERLCRLARSFNLPFKFDPVHVSVSEAGLQHFRLQPREALAVNFAFVLHHMPDESVSVENQRDRILRLVRSMKPKVVTLVEQESNTNTTAFYPRFSEALDYYNAVFESMDASFERENKERINVEQHCLAKGVVNVIACERDERVERHELVGNWKLRFMMAGFNPYPLNSVVNRTIKTLMKKYSERYRVEERDGALYLGWMNRDLVASCAWK</sequence>
<gene>
    <name evidence="1" type="ORF">L1987_49419</name>
</gene>
<proteinExistence type="predicted"/>